<organism evidence="2 3">
    <name type="scientific">Acorus calamus</name>
    <name type="common">Sweet flag</name>
    <dbReference type="NCBI Taxonomy" id="4465"/>
    <lineage>
        <taxon>Eukaryota</taxon>
        <taxon>Viridiplantae</taxon>
        <taxon>Streptophyta</taxon>
        <taxon>Embryophyta</taxon>
        <taxon>Tracheophyta</taxon>
        <taxon>Spermatophyta</taxon>
        <taxon>Magnoliopsida</taxon>
        <taxon>Liliopsida</taxon>
        <taxon>Acoraceae</taxon>
        <taxon>Acorus</taxon>
    </lineage>
</organism>
<reference evidence="2" key="1">
    <citation type="journal article" date="2023" name="Nat. Commun.">
        <title>Diploid and tetraploid genomes of Acorus and the evolution of monocots.</title>
        <authorList>
            <person name="Ma L."/>
            <person name="Liu K.W."/>
            <person name="Li Z."/>
            <person name="Hsiao Y.Y."/>
            <person name="Qi Y."/>
            <person name="Fu T."/>
            <person name="Tang G.D."/>
            <person name="Zhang D."/>
            <person name="Sun W.H."/>
            <person name="Liu D.K."/>
            <person name="Li Y."/>
            <person name="Chen G.Z."/>
            <person name="Liu X.D."/>
            <person name="Liao X.Y."/>
            <person name="Jiang Y.T."/>
            <person name="Yu X."/>
            <person name="Hao Y."/>
            <person name="Huang J."/>
            <person name="Zhao X.W."/>
            <person name="Ke S."/>
            <person name="Chen Y.Y."/>
            <person name="Wu W.L."/>
            <person name="Hsu J.L."/>
            <person name="Lin Y.F."/>
            <person name="Huang M.D."/>
            <person name="Li C.Y."/>
            <person name="Huang L."/>
            <person name="Wang Z.W."/>
            <person name="Zhao X."/>
            <person name="Zhong W.Y."/>
            <person name="Peng D.H."/>
            <person name="Ahmad S."/>
            <person name="Lan S."/>
            <person name="Zhang J.S."/>
            <person name="Tsai W.C."/>
            <person name="Van de Peer Y."/>
            <person name="Liu Z.J."/>
        </authorList>
    </citation>
    <scope>NUCLEOTIDE SEQUENCE</scope>
    <source>
        <strain evidence="2">CP</strain>
    </source>
</reference>
<dbReference type="PANTHER" id="PTHR11926:SF1560">
    <property type="entry name" value="UDP-GLYCOSYLTRANSFERASE 74E1-RELATED"/>
    <property type="match status" value="1"/>
</dbReference>
<evidence type="ECO:0000313" key="3">
    <source>
        <dbReference type="Proteomes" id="UP001180020"/>
    </source>
</evidence>
<dbReference type="SUPFAM" id="SSF53756">
    <property type="entry name" value="UDP-Glycosyltransferase/glycogen phosphorylase"/>
    <property type="match status" value="1"/>
</dbReference>
<proteinExistence type="inferred from homology"/>
<comment type="similarity">
    <text evidence="1">Belongs to the UDP-glycosyltransferase family.</text>
</comment>
<dbReference type="GO" id="GO:0080044">
    <property type="term" value="F:quercetin 7-O-glucosyltransferase activity"/>
    <property type="evidence" value="ECO:0007669"/>
    <property type="project" value="TreeGrafter"/>
</dbReference>
<name>A0AAV9CEE9_ACOCL</name>
<dbReference type="Gene3D" id="3.40.50.2000">
    <property type="entry name" value="Glycogen Phosphorylase B"/>
    <property type="match status" value="2"/>
</dbReference>
<dbReference type="EMBL" id="JAUJYO010000019">
    <property type="protein sequence ID" value="KAK1287280.1"/>
    <property type="molecule type" value="Genomic_DNA"/>
</dbReference>
<evidence type="ECO:0000313" key="2">
    <source>
        <dbReference type="EMBL" id="KAK1287280.1"/>
    </source>
</evidence>
<dbReference type="Proteomes" id="UP001180020">
    <property type="component" value="Unassembled WGS sequence"/>
</dbReference>
<accession>A0AAV9CEE9</accession>
<sequence length="159" mass="18023">MVLNQFSNIEGVDWVFFNSVYELEKETVDWMATLLPVKTIGPTIPSMYLDINHDKDDNRYGFSLYKQDQDSCVEWLDTKVARSVVYVSFGSMAELGSEQMEELAHGLIGCGKPFIWVVRASEESNLPINFSNMVVLGSDKIEEQAHLPPHRVRCGNAFV</sequence>
<keyword evidence="3" id="KW-1185">Reference proteome</keyword>
<evidence type="ECO:0000256" key="1">
    <source>
        <dbReference type="ARBA" id="ARBA00009995"/>
    </source>
</evidence>
<dbReference type="PANTHER" id="PTHR11926">
    <property type="entry name" value="GLUCOSYL/GLUCURONOSYL TRANSFERASES"/>
    <property type="match status" value="1"/>
</dbReference>
<dbReference type="GO" id="GO:0080043">
    <property type="term" value="F:quercetin 3-O-glucosyltransferase activity"/>
    <property type="evidence" value="ECO:0007669"/>
    <property type="project" value="TreeGrafter"/>
</dbReference>
<dbReference type="AlphaFoldDB" id="A0AAV9CEE9"/>
<protein>
    <submittedName>
        <fullName evidence="2">Crocetin glucosyltransferase 2</fullName>
    </submittedName>
</protein>
<comment type="caution">
    <text evidence="2">The sequence shown here is derived from an EMBL/GenBank/DDBJ whole genome shotgun (WGS) entry which is preliminary data.</text>
</comment>
<reference evidence="2" key="2">
    <citation type="submission" date="2023-06" db="EMBL/GenBank/DDBJ databases">
        <authorList>
            <person name="Ma L."/>
            <person name="Liu K.-W."/>
            <person name="Li Z."/>
            <person name="Hsiao Y.-Y."/>
            <person name="Qi Y."/>
            <person name="Fu T."/>
            <person name="Tang G."/>
            <person name="Zhang D."/>
            <person name="Sun W.-H."/>
            <person name="Liu D.-K."/>
            <person name="Li Y."/>
            <person name="Chen G.-Z."/>
            <person name="Liu X.-D."/>
            <person name="Liao X.-Y."/>
            <person name="Jiang Y.-T."/>
            <person name="Yu X."/>
            <person name="Hao Y."/>
            <person name="Huang J."/>
            <person name="Zhao X.-W."/>
            <person name="Ke S."/>
            <person name="Chen Y.-Y."/>
            <person name="Wu W.-L."/>
            <person name="Hsu J.-L."/>
            <person name="Lin Y.-F."/>
            <person name="Huang M.-D."/>
            <person name="Li C.-Y."/>
            <person name="Huang L."/>
            <person name="Wang Z.-W."/>
            <person name="Zhao X."/>
            <person name="Zhong W.-Y."/>
            <person name="Peng D.-H."/>
            <person name="Ahmad S."/>
            <person name="Lan S."/>
            <person name="Zhang J.-S."/>
            <person name="Tsai W.-C."/>
            <person name="Van De Peer Y."/>
            <person name="Liu Z.-J."/>
        </authorList>
    </citation>
    <scope>NUCLEOTIDE SEQUENCE</scope>
    <source>
        <strain evidence="2">CP</strain>
        <tissue evidence="2">Leaves</tissue>
    </source>
</reference>
<gene>
    <name evidence="2" type="primary">GLT2</name>
    <name evidence="2" type="ORF">QJS10_CPB19g00745</name>
</gene>